<feature type="compositionally biased region" description="Basic and acidic residues" evidence="1">
    <location>
        <begin position="126"/>
        <end position="139"/>
    </location>
</feature>
<dbReference type="AlphaFoldDB" id="B2IED3"/>
<name>B2IED3_BEII9</name>
<sequence>MPISQCPTCGQPQMDQVIYLGLPGHHCRTEGCNTLVGPASLAPAISYTNAKGERDFHFTRYQGSYLKGLWLWIAETLHGQLARSDMEPAWSGAAQTALVRRSNWADQRVSSSGKTSRYSASRVHAPQRETHHFYKEGPVRKTHARPLV</sequence>
<reference evidence="3" key="1">
    <citation type="submission" date="2008-03" db="EMBL/GenBank/DDBJ databases">
        <title>Complete sequence of chromosome of Beijerinckia indica subsp. indica ATCC 9039.</title>
        <authorList>
            <consortium name="US DOE Joint Genome Institute"/>
            <person name="Copeland A."/>
            <person name="Lucas S."/>
            <person name="Lapidus A."/>
            <person name="Glavina del Rio T."/>
            <person name="Dalin E."/>
            <person name="Tice H."/>
            <person name="Bruce D."/>
            <person name="Goodwin L."/>
            <person name="Pitluck S."/>
            <person name="LaButti K."/>
            <person name="Schmutz J."/>
            <person name="Larimer F."/>
            <person name="Land M."/>
            <person name="Hauser L."/>
            <person name="Kyrpides N."/>
            <person name="Mikhailova N."/>
            <person name="Dunfield P.F."/>
            <person name="Dedysh S.N."/>
            <person name="Liesack W."/>
            <person name="Saw J.H."/>
            <person name="Alam M."/>
            <person name="Chen Y."/>
            <person name="Murrell J.C."/>
            <person name="Richardson P."/>
        </authorList>
    </citation>
    <scope>NUCLEOTIDE SEQUENCE [LARGE SCALE GENOMIC DNA]</scope>
    <source>
        <strain evidence="3">ATCC 9039 / DSM 1715 / NCIMB 8712</strain>
    </source>
</reference>
<feature type="compositionally biased region" description="Polar residues" evidence="1">
    <location>
        <begin position="104"/>
        <end position="119"/>
    </location>
</feature>
<dbReference type="Proteomes" id="UP000001695">
    <property type="component" value="Chromosome"/>
</dbReference>
<organism evidence="2 3">
    <name type="scientific">Beijerinckia indica subsp. indica (strain ATCC 9039 / DSM 1715 / NCIMB 8712)</name>
    <dbReference type="NCBI Taxonomy" id="395963"/>
    <lineage>
        <taxon>Bacteria</taxon>
        <taxon>Pseudomonadati</taxon>
        <taxon>Pseudomonadota</taxon>
        <taxon>Alphaproteobacteria</taxon>
        <taxon>Hyphomicrobiales</taxon>
        <taxon>Beijerinckiaceae</taxon>
        <taxon>Beijerinckia</taxon>
    </lineage>
</organism>
<proteinExistence type="predicted"/>
<evidence type="ECO:0000256" key="1">
    <source>
        <dbReference type="SAM" id="MobiDB-lite"/>
    </source>
</evidence>
<gene>
    <name evidence="2" type="ordered locus">Bind_1907</name>
</gene>
<evidence type="ECO:0000313" key="3">
    <source>
        <dbReference type="Proteomes" id="UP000001695"/>
    </source>
</evidence>
<reference evidence="2 3" key="2">
    <citation type="journal article" date="2010" name="J. Bacteriol.">
        <title>Complete genome sequence of Beijerinckia indica subsp. indica.</title>
        <authorList>
            <person name="Tamas I."/>
            <person name="Dedysh S.N."/>
            <person name="Liesack W."/>
            <person name="Stott M.B."/>
            <person name="Alam M."/>
            <person name="Murrell J.C."/>
            <person name="Dunfield P.F."/>
        </authorList>
    </citation>
    <scope>NUCLEOTIDE SEQUENCE [LARGE SCALE GENOMIC DNA]</scope>
    <source>
        <strain evidence="3">ATCC 9039 / DSM 1715 / NCIMB 8712</strain>
    </source>
</reference>
<feature type="region of interest" description="Disordered" evidence="1">
    <location>
        <begin position="104"/>
        <end position="148"/>
    </location>
</feature>
<dbReference type="KEGG" id="bid:Bind_1907"/>
<protein>
    <submittedName>
        <fullName evidence="2">Uncharacterized protein</fullName>
    </submittedName>
</protein>
<evidence type="ECO:0000313" key="2">
    <source>
        <dbReference type="EMBL" id="ACB95531.1"/>
    </source>
</evidence>
<keyword evidence="3" id="KW-1185">Reference proteome</keyword>
<accession>B2IED3</accession>
<dbReference type="EMBL" id="CP001016">
    <property type="protein sequence ID" value="ACB95531.1"/>
    <property type="molecule type" value="Genomic_DNA"/>
</dbReference>
<dbReference type="HOGENOM" id="CLU_1755278_0_0_5"/>